<evidence type="ECO:0000256" key="1">
    <source>
        <dbReference type="SAM" id="MobiDB-lite"/>
    </source>
</evidence>
<dbReference type="Proteomes" id="UP000828390">
    <property type="component" value="Unassembled WGS sequence"/>
</dbReference>
<accession>A0A9D4CN96</accession>
<sequence>MTSAQGYRGSMSPAINLNRSVKRRSKMRVSNIPPVSQGSVSSGESHLSEEKYSFDLATQVAIIVAECRVCTDIELGGSRDIPHSVDTEFASENQLTVIPAKKNANDKGCADAWTAFQT</sequence>
<reference evidence="2" key="1">
    <citation type="journal article" date="2019" name="bioRxiv">
        <title>The Genome of the Zebra Mussel, Dreissena polymorpha: A Resource for Invasive Species Research.</title>
        <authorList>
            <person name="McCartney M.A."/>
            <person name="Auch B."/>
            <person name="Kono T."/>
            <person name="Mallez S."/>
            <person name="Zhang Y."/>
            <person name="Obille A."/>
            <person name="Becker A."/>
            <person name="Abrahante J.E."/>
            <person name="Garbe J."/>
            <person name="Badalamenti J.P."/>
            <person name="Herman A."/>
            <person name="Mangelson H."/>
            <person name="Liachko I."/>
            <person name="Sullivan S."/>
            <person name="Sone E.D."/>
            <person name="Koren S."/>
            <person name="Silverstein K.A.T."/>
            <person name="Beckman K.B."/>
            <person name="Gohl D.M."/>
        </authorList>
    </citation>
    <scope>NUCLEOTIDE SEQUENCE</scope>
    <source>
        <strain evidence="2">Duluth1</strain>
        <tissue evidence="2">Whole animal</tissue>
    </source>
</reference>
<gene>
    <name evidence="2" type="ORF">DPMN_053399</name>
</gene>
<comment type="caution">
    <text evidence="2">The sequence shown here is derived from an EMBL/GenBank/DDBJ whole genome shotgun (WGS) entry which is preliminary data.</text>
</comment>
<protein>
    <submittedName>
        <fullName evidence="2">Uncharacterized protein</fullName>
    </submittedName>
</protein>
<dbReference type="AlphaFoldDB" id="A0A9D4CN96"/>
<dbReference type="EMBL" id="JAIWYP010000012">
    <property type="protein sequence ID" value="KAH3727463.1"/>
    <property type="molecule type" value="Genomic_DNA"/>
</dbReference>
<evidence type="ECO:0000313" key="2">
    <source>
        <dbReference type="EMBL" id="KAH3727463.1"/>
    </source>
</evidence>
<proteinExistence type="predicted"/>
<keyword evidence="3" id="KW-1185">Reference proteome</keyword>
<feature type="region of interest" description="Disordered" evidence="1">
    <location>
        <begin position="23"/>
        <end position="44"/>
    </location>
</feature>
<feature type="compositionally biased region" description="Polar residues" evidence="1">
    <location>
        <begin position="33"/>
        <end position="44"/>
    </location>
</feature>
<evidence type="ECO:0000313" key="3">
    <source>
        <dbReference type="Proteomes" id="UP000828390"/>
    </source>
</evidence>
<reference evidence="2" key="2">
    <citation type="submission" date="2020-11" db="EMBL/GenBank/DDBJ databases">
        <authorList>
            <person name="McCartney M.A."/>
            <person name="Auch B."/>
            <person name="Kono T."/>
            <person name="Mallez S."/>
            <person name="Becker A."/>
            <person name="Gohl D.M."/>
            <person name="Silverstein K.A.T."/>
            <person name="Koren S."/>
            <person name="Bechman K.B."/>
            <person name="Herman A."/>
            <person name="Abrahante J.E."/>
            <person name="Garbe J."/>
        </authorList>
    </citation>
    <scope>NUCLEOTIDE SEQUENCE</scope>
    <source>
        <strain evidence="2">Duluth1</strain>
        <tissue evidence="2">Whole animal</tissue>
    </source>
</reference>
<name>A0A9D4CN96_DREPO</name>
<organism evidence="2 3">
    <name type="scientific">Dreissena polymorpha</name>
    <name type="common">Zebra mussel</name>
    <name type="synonym">Mytilus polymorpha</name>
    <dbReference type="NCBI Taxonomy" id="45954"/>
    <lineage>
        <taxon>Eukaryota</taxon>
        <taxon>Metazoa</taxon>
        <taxon>Spiralia</taxon>
        <taxon>Lophotrochozoa</taxon>
        <taxon>Mollusca</taxon>
        <taxon>Bivalvia</taxon>
        <taxon>Autobranchia</taxon>
        <taxon>Heteroconchia</taxon>
        <taxon>Euheterodonta</taxon>
        <taxon>Imparidentia</taxon>
        <taxon>Neoheterodontei</taxon>
        <taxon>Myida</taxon>
        <taxon>Dreissenoidea</taxon>
        <taxon>Dreissenidae</taxon>
        <taxon>Dreissena</taxon>
    </lineage>
</organism>